<keyword evidence="3" id="KW-1185">Reference proteome</keyword>
<dbReference type="EMBL" id="FOIR01000003">
    <property type="protein sequence ID" value="SEW37660.1"/>
    <property type="molecule type" value="Genomic_DNA"/>
</dbReference>
<dbReference type="RefSeq" id="WP_090259957.1">
    <property type="nucleotide sequence ID" value="NZ_FOIR01000003.1"/>
</dbReference>
<dbReference type="Proteomes" id="UP000199437">
    <property type="component" value="Unassembled WGS sequence"/>
</dbReference>
<dbReference type="OrthoDB" id="652507at2"/>
<organism evidence="2 3">
    <name type="scientific">Roseivirga pacifica</name>
    <dbReference type="NCBI Taxonomy" id="1267423"/>
    <lineage>
        <taxon>Bacteria</taxon>
        <taxon>Pseudomonadati</taxon>
        <taxon>Bacteroidota</taxon>
        <taxon>Cytophagia</taxon>
        <taxon>Cytophagales</taxon>
        <taxon>Roseivirgaceae</taxon>
        <taxon>Roseivirga</taxon>
    </lineage>
</organism>
<accession>A0A1I0RA11</accession>
<proteinExistence type="predicted"/>
<evidence type="ECO:0000313" key="2">
    <source>
        <dbReference type="EMBL" id="SEW37660.1"/>
    </source>
</evidence>
<keyword evidence="1" id="KW-0732">Signal</keyword>
<dbReference type="AlphaFoldDB" id="A0A1I0RA11"/>
<protein>
    <submittedName>
        <fullName evidence="2">Uncharacterized protein</fullName>
    </submittedName>
</protein>
<evidence type="ECO:0000256" key="1">
    <source>
        <dbReference type="SAM" id="SignalP"/>
    </source>
</evidence>
<evidence type="ECO:0000313" key="3">
    <source>
        <dbReference type="Proteomes" id="UP000199437"/>
    </source>
</evidence>
<gene>
    <name evidence="2" type="ORF">SAMN05216290_3328</name>
</gene>
<name>A0A1I0RA11_9BACT</name>
<feature type="signal peptide" evidence="1">
    <location>
        <begin position="1"/>
        <end position="18"/>
    </location>
</feature>
<dbReference type="STRING" id="1267423.SAMN05216290_3328"/>
<feature type="chain" id="PRO_5011526214" evidence="1">
    <location>
        <begin position="19"/>
        <end position="193"/>
    </location>
</feature>
<reference evidence="3" key="1">
    <citation type="submission" date="2016-10" db="EMBL/GenBank/DDBJ databases">
        <authorList>
            <person name="Varghese N."/>
            <person name="Submissions S."/>
        </authorList>
    </citation>
    <scope>NUCLEOTIDE SEQUENCE [LARGE SCALE GENOMIC DNA]</scope>
    <source>
        <strain evidence="3">CGMCC 1.12402</strain>
    </source>
</reference>
<dbReference type="GeneID" id="99988005"/>
<sequence length="193" mass="21925">MRHLLLIALLAVLCTACNQTIDIDPETGFEIHTIRAGAHNSITRSEPFNEIGISITVKFDNSANYALENENDQADINKLIGFSDCAAHHQRESARFGWRWFEDELQILAYVYRDGDFIFEEMGAIPLDTEVEMEIRTLNGQYLFSGEGLDNVALERSASCNTGENYWLWPYFGGNQPAPHDITIQLKRQPILQ</sequence>